<dbReference type="Proteomes" id="UP000694005">
    <property type="component" value="Chromosome A10"/>
</dbReference>
<feature type="non-terminal residue" evidence="2">
    <location>
        <position position="1"/>
    </location>
</feature>
<evidence type="ECO:0000313" key="2">
    <source>
        <dbReference type="EMBL" id="CAG7909608.1"/>
    </source>
</evidence>
<accession>A0A8D9MEZ5</accession>
<feature type="compositionally biased region" description="Low complexity" evidence="1">
    <location>
        <begin position="314"/>
        <end position="324"/>
    </location>
</feature>
<evidence type="ECO:0000256" key="1">
    <source>
        <dbReference type="SAM" id="MobiDB-lite"/>
    </source>
</evidence>
<feature type="region of interest" description="Disordered" evidence="1">
    <location>
        <begin position="291"/>
        <end position="365"/>
    </location>
</feature>
<feature type="compositionally biased region" description="Basic and acidic residues" evidence="1">
    <location>
        <begin position="291"/>
        <end position="311"/>
    </location>
</feature>
<name>A0A8D9MEZ5_BRACM</name>
<reference evidence="2 3" key="1">
    <citation type="submission" date="2021-07" db="EMBL/GenBank/DDBJ databases">
        <authorList>
            <consortium name="Genoscope - CEA"/>
            <person name="William W."/>
        </authorList>
    </citation>
    <scope>NUCLEOTIDE SEQUENCE [LARGE SCALE GENOMIC DNA]</scope>
</reference>
<evidence type="ECO:0000313" key="3">
    <source>
        <dbReference type="Proteomes" id="UP000694005"/>
    </source>
</evidence>
<sequence length="365" mass="40133">MKRGFLGPSRNEPAGLCTIRKSTRDVSIDTLQAATIDSVSQASNDTIHHVSENTIHRSTIHPGIVHHVTVHPGTVHHNTIHPGTVHPDTIHHNTIHSVSENTVHPELIDTIHPTSIDTVHRGIVHRGTVHLGTVHPVSIDTIHVPSIDTVHPASVDTIHLPSIDTVHPNTVHRNTIHRGTVPPMTNTTYGETEKVEALILKIDKKGIWRDEEGRLCSLTGQLINAEGSVIPDVIAVAETNTFNLTSLCEENGDIGTPTTHVKQPYIQVHHADESKQKDELNREKLVNHDIVKDDEYHVSGEQSKVEADTKDPTSASIDSSNSESIDIRTSETIDTNICHRSIPSTRTGRPKAIRDYNSPEDAYAK</sequence>
<gene>
    <name evidence="2" type="ORF">BRAPAZ1V2_A10P08540.2</name>
</gene>
<protein>
    <submittedName>
        <fullName evidence="2">Uncharacterized protein</fullName>
    </submittedName>
</protein>
<proteinExistence type="predicted"/>
<dbReference type="EMBL" id="LS974626">
    <property type="protein sequence ID" value="CAG7909608.1"/>
    <property type="molecule type" value="Genomic_DNA"/>
</dbReference>
<dbReference type="AlphaFoldDB" id="A0A8D9MEZ5"/>
<dbReference type="Gramene" id="A10p08540.2_BraZ1">
    <property type="protein sequence ID" value="A10p08540.2_BraZ1.CDS"/>
    <property type="gene ID" value="A10g08540.2_BraZ1"/>
</dbReference>
<organism evidence="2 3">
    <name type="scientific">Brassica campestris</name>
    <name type="common">Field mustard</name>
    <dbReference type="NCBI Taxonomy" id="3711"/>
    <lineage>
        <taxon>Eukaryota</taxon>
        <taxon>Viridiplantae</taxon>
        <taxon>Streptophyta</taxon>
        <taxon>Embryophyta</taxon>
        <taxon>Tracheophyta</taxon>
        <taxon>Spermatophyta</taxon>
        <taxon>Magnoliopsida</taxon>
        <taxon>eudicotyledons</taxon>
        <taxon>Gunneridae</taxon>
        <taxon>Pentapetalae</taxon>
        <taxon>rosids</taxon>
        <taxon>malvids</taxon>
        <taxon>Brassicales</taxon>
        <taxon>Brassicaceae</taxon>
        <taxon>Brassiceae</taxon>
        <taxon>Brassica</taxon>
    </lineage>
</organism>